<dbReference type="Proteomes" id="UP000828390">
    <property type="component" value="Unassembled WGS sequence"/>
</dbReference>
<protein>
    <submittedName>
        <fullName evidence="1">Uncharacterized protein</fullName>
    </submittedName>
</protein>
<comment type="caution">
    <text evidence="1">The sequence shown here is derived from an EMBL/GenBank/DDBJ whole genome shotgun (WGS) entry which is preliminary data.</text>
</comment>
<name>A0A9D4GWY9_DREPO</name>
<reference evidence="1" key="1">
    <citation type="journal article" date="2019" name="bioRxiv">
        <title>The Genome of the Zebra Mussel, Dreissena polymorpha: A Resource for Invasive Species Research.</title>
        <authorList>
            <person name="McCartney M.A."/>
            <person name="Auch B."/>
            <person name="Kono T."/>
            <person name="Mallez S."/>
            <person name="Zhang Y."/>
            <person name="Obille A."/>
            <person name="Becker A."/>
            <person name="Abrahante J.E."/>
            <person name="Garbe J."/>
            <person name="Badalamenti J.P."/>
            <person name="Herman A."/>
            <person name="Mangelson H."/>
            <person name="Liachko I."/>
            <person name="Sullivan S."/>
            <person name="Sone E.D."/>
            <person name="Koren S."/>
            <person name="Silverstein K.A.T."/>
            <person name="Beckman K.B."/>
            <person name="Gohl D.M."/>
        </authorList>
    </citation>
    <scope>NUCLEOTIDE SEQUENCE</scope>
    <source>
        <strain evidence="1">Duluth1</strain>
        <tissue evidence="1">Whole animal</tissue>
    </source>
</reference>
<accession>A0A9D4GWY9</accession>
<keyword evidence="2" id="KW-1185">Reference proteome</keyword>
<dbReference type="EMBL" id="JAIWYP010000005">
    <property type="protein sequence ID" value="KAH3824528.1"/>
    <property type="molecule type" value="Genomic_DNA"/>
</dbReference>
<gene>
    <name evidence="1" type="ORF">DPMN_126365</name>
</gene>
<sequence length="124" mass="13403">MKFHDPRQGGYNRGYNIFEKNNLFWRGYNVGWEGYNGGGGGEGGIMWEGGYNGGINMFKTIFFFGGLGGLGGVGGGYNRGDQYVKKKNWGGMGGGIMWVGCVRGGYNRGYNVGGWGRGVLCGVW</sequence>
<reference evidence="1" key="2">
    <citation type="submission" date="2020-11" db="EMBL/GenBank/DDBJ databases">
        <authorList>
            <person name="McCartney M.A."/>
            <person name="Auch B."/>
            <person name="Kono T."/>
            <person name="Mallez S."/>
            <person name="Becker A."/>
            <person name="Gohl D.M."/>
            <person name="Silverstein K.A.T."/>
            <person name="Koren S."/>
            <person name="Bechman K.B."/>
            <person name="Herman A."/>
            <person name="Abrahante J.E."/>
            <person name="Garbe J."/>
        </authorList>
    </citation>
    <scope>NUCLEOTIDE SEQUENCE</scope>
    <source>
        <strain evidence="1">Duluth1</strain>
        <tissue evidence="1">Whole animal</tissue>
    </source>
</reference>
<evidence type="ECO:0000313" key="1">
    <source>
        <dbReference type="EMBL" id="KAH3824528.1"/>
    </source>
</evidence>
<proteinExistence type="predicted"/>
<organism evidence="1 2">
    <name type="scientific">Dreissena polymorpha</name>
    <name type="common">Zebra mussel</name>
    <name type="synonym">Mytilus polymorpha</name>
    <dbReference type="NCBI Taxonomy" id="45954"/>
    <lineage>
        <taxon>Eukaryota</taxon>
        <taxon>Metazoa</taxon>
        <taxon>Spiralia</taxon>
        <taxon>Lophotrochozoa</taxon>
        <taxon>Mollusca</taxon>
        <taxon>Bivalvia</taxon>
        <taxon>Autobranchia</taxon>
        <taxon>Heteroconchia</taxon>
        <taxon>Euheterodonta</taxon>
        <taxon>Imparidentia</taxon>
        <taxon>Neoheterodontei</taxon>
        <taxon>Myida</taxon>
        <taxon>Dreissenoidea</taxon>
        <taxon>Dreissenidae</taxon>
        <taxon>Dreissena</taxon>
    </lineage>
</organism>
<dbReference type="AlphaFoldDB" id="A0A9D4GWY9"/>
<evidence type="ECO:0000313" key="2">
    <source>
        <dbReference type="Proteomes" id="UP000828390"/>
    </source>
</evidence>